<accession>A0AAN8VQ09</accession>
<dbReference type="AlphaFoldDB" id="A0AAN8VQ09"/>
<comment type="caution">
    <text evidence="2">The sequence shown here is derived from an EMBL/GenBank/DDBJ whole genome shotgun (WGS) entry which is preliminary data.</text>
</comment>
<dbReference type="InterPro" id="IPR001611">
    <property type="entry name" value="Leu-rich_rpt"/>
</dbReference>
<evidence type="ECO:0000313" key="3">
    <source>
        <dbReference type="Proteomes" id="UP001370490"/>
    </source>
</evidence>
<keyword evidence="3" id="KW-1185">Reference proteome</keyword>
<dbReference type="GO" id="GO:0031146">
    <property type="term" value="P:SCF-dependent proteasomal ubiquitin-dependent protein catabolic process"/>
    <property type="evidence" value="ECO:0007669"/>
    <property type="project" value="TreeGrafter"/>
</dbReference>
<dbReference type="EMBL" id="JBAMMX010000011">
    <property type="protein sequence ID" value="KAK6931768.1"/>
    <property type="molecule type" value="Genomic_DNA"/>
</dbReference>
<dbReference type="PANTHER" id="PTHR13318">
    <property type="entry name" value="PARTNER OF PAIRED, ISOFORM B-RELATED"/>
    <property type="match status" value="1"/>
</dbReference>
<proteinExistence type="predicted"/>
<protein>
    <submittedName>
        <fullName evidence="2">Leucine-rich repeat</fullName>
    </submittedName>
</protein>
<reference evidence="2 3" key="1">
    <citation type="submission" date="2023-12" db="EMBL/GenBank/DDBJ databases">
        <title>A high-quality genome assembly for Dillenia turbinata (Dilleniales).</title>
        <authorList>
            <person name="Chanderbali A."/>
        </authorList>
    </citation>
    <scope>NUCLEOTIDE SEQUENCE [LARGE SCALE GENOMIC DNA]</scope>
    <source>
        <strain evidence="2">LSX21</strain>
        <tissue evidence="2">Leaf</tissue>
    </source>
</reference>
<dbReference type="Gene3D" id="3.80.10.10">
    <property type="entry name" value="Ribonuclease Inhibitor"/>
    <property type="match status" value="2"/>
</dbReference>
<dbReference type="GO" id="GO:0019005">
    <property type="term" value="C:SCF ubiquitin ligase complex"/>
    <property type="evidence" value="ECO:0007669"/>
    <property type="project" value="TreeGrafter"/>
</dbReference>
<dbReference type="InterPro" id="IPR057207">
    <property type="entry name" value="FBXL15_LRR"/>
</dbReference>
<dbReference type="Proteomes" id="UP001370490">
    <property type="component" value="Unassembled WGS sequence"/>
</dbReference>
<evidence type="ECO:0000259" key="1">
    <source>
        <dbReference type="Pfam" id="PF25372"/>
    </source>
</evidence>
<dbReference type="SMART" id="SM00367">
    <property type="entry name" value="LRR_CC"/>
    <property type="match status" value="9"/>
</dbReference>
<organism evidence="2 3">
    <name type="scientific">Dillenia turbinata</name>
    <dbReference type="NCBI Taxonomy" id="194707"/>
    <lineage>
        <taxon>Eukaryota</taxon>
        <taxon>Viridiplantae</taxon>
        <taxon>Streptophyta</taxon>
        <taxon>Embryophyta</taxon>
        <taxon>Tracheophyta</taxon>
        <taxon>Spermatophyta</taxon>
        <taxon>Magnoliopsida</taxon>
        <taxon>eudicotyledons</taxon>
        <taxon>Gunneridae</taxon>
        <taxon>Pentapetalae</taxon>
        <taxon>Dilleniales</taxon>
        <taxon>Dilleniaceae</taxon>
        <taxon>Dillenia</taxon>
    </lineage>
</organism>
<name>A0AAN8VQ09_9MAGN</name>
<feature type="domain" description="F-box/LRR-repeat protein 15-like leucin rich repeat" evidence="1">
    <location>
        <begin position="56"/>
        <end position="249"/>
    </location>
</feature>
<dbReference type="InterPro" id="IPR032675">
    <property type="entry name" value="LRR_dom_sf"/>
</dbReference>
<dbReference type="InterPro" id="IPR006553">
    <property type="entry name" value="Leu-rich_rpt_Cys-con_subtyp"/>
</dbReference>
<dbReference type="Pfam" id="PF13516">
    <property type="entry name" value="LRR_6"/>
    <property type="match status" value="2"/>
</dbReference>
<sequence>MVEIGCGLSSLQSLDVSFCRKLTDKGLSAVALGCHDLRSLHLAGCRFITDGLLKALSENCPNLEKLVLQGCTNITDSALTGLVSGCQLIKHLDINNCSNVGDSGISTVSQACAATLRTLKLLDCFKVGNESILSLASFCRNLETLIIGGCRGISDESIKSLAAACSHSLKNLQMDRNLEDLDIRYCQEVTDDAFRGLDDEGSELKLRLLKVSNHPRITVTGIGLVLRSCNSLEYLDVRSCPHITKPACAEAGLHFPGCCKVIFVGSLSEPDL</sequence>
<dbReference type="SUPFAM" id="SSF52047">
    <property type="entry name" value="RNI-like"/>
    <property type="match status" value="1"/>
</dbReference>
<gene>
    <name evidence="2" type="ORF">RJ641_003561</name>
</gene>
<dbReference type="Pfam" id="PF25372">
    <property type="entry name" value="DUF7885"/>
    <property type="match status" value="1"/>
</dbReference>
<evidence type="ECO:0000313" key="2">
    <source>
        <dbReference type="EMBL" id="KAK6931768.1"/>
    </source>
</evidence>